<accession>A0AAV0YDW9</accession>
<evidence type="ECO:0000313" key="2">
    <source>
        <dbReference type="Proteomes" id="UP001157006"/>
    </source>
</evidence>
<protein>
    <submittedName>
        <fullName evidence="1">Uncharacterized protein</fullName>
    </submittedName>
</protein>
<gene>
    <name evidence="1" type="ORF">VFH_U053200</name>
</gene>
<proteinExistence type="predicted"/>
<comment type="caution">
    <text evidence="1">The sequence shown here is derived from an EMBL/GenBank/DDBJ whole genome shotgun (WGS) entry which is preliminary data.</text>
</comment>
<dbReference type="AlphaFoldDB" id="A0AAV0YDW9"/>
<name>A0AAV0YDW9_VICFA</name>
<reference evidence="1 2" key="1">
    <citation type="submission" date="2023-01" db="EMBL/GenBank/DDBJ databases">
        <authorList>
            <person name="Kreplak J."/>
        </authorList>
    </citation>
    <scope>NUCLEOTIDE SEQUENCE [LARGE SCALE GENOMIC DNA]</scope>
</reference>
<organism evidence="1 2">
    <name type="scientific">Vicia faba</name>
    <name type="common">Broad bean</name>
    <name type="synonym">Faba vulgaris</name>
    <dbReference type="NCBI Taxonomy" id="3906"/>
    <lineage>
        <taxon>Eukaryota</taxon>
        <taxon>Viridiplantae</taxon>
        <taxon>Streptophyta</taxon>
        <taxon>Embryophyta</taxon>
        <taxon>Tracheophyta</taxon>
        <taxon>Spermatophyta</taxon>
        <taxon>Magnoliopsida</taxon>
        <taxon>eudicotyledons</taxon>
        <taxon>Gunneridae</taxon>
        <taxon>Pentapetalae</taxon>
        <taxon>rosids</taxon>
        <taxon>fabids</taxon>
        <taxon>Fabales</taxon>
        <taxon>Fabaceae</taxon>
        <taxon>Papilionoideae</taxon>
        <taxon>50 kb inversion clade</taxon>
        <taxon>NPAAA clade</taxon>
        <taxon>Hologalegina</taxon>
        <taxon>IRL clade</taxon>
        <taxon>Fabeae</taxon>
        <taxon>Vicia</taxon>
    </lineage>
</organism>
<dbReference type="EMBL" id="CATIWC010001267">
    <property type="protein sequence ID" value="CAI8583979.1"/>
    <property type="molecule type" value="Genomic_DNA"/>
</dbReference>
<keyword evidence="2" id="KW-1185">Reference proteome</keyword>
<evidence type="ECO:0000313" key="1">
    <source>
        <dbReference type="EMBL" id="CAI8583979.1"/>
    </source>
</evidence>
<sequence>MVSLEPLNQTLLNFDGILRDGQNHFSTSTTPNSLKDSSFEKSLMKESNNVPTEINTSGHIFDNRDNLNSSKTKLIDIHNNNTEIVRPDYIILFGKMVRSSEKNLDDSAIIRADGHEMSNKVEDTIKSIDKK</sequence>
<dbReference type="Proteomes" id="UP001157006">
    <property type="component" value="Unassembled WGS sequence"/>
</dbReference>